<dbReference type="InterPro" id="IPR036515">
    <property type="entry name" value="Transposase_17_sf"/>
</dbReference>
<dbReference type="PANTHER" id="PTHR34322:SF2">
    <property type="entry name" value="TRANSPOSASE IS200-LIKE DOMAIN-CONTAINING PROTEIN"/>
    <property type="match status" value="1"/>
</dbReference>
<reference evidence="2 3" key="1">
    <citation type="submission" date="2021-01" db="EMBL/GenBank/DDBJ databases">
        <title>Genomic Encyclopedia of Type Strains, Phase IV (KMG-IV): sequencing the most valuable type-strain genomes for metagenomic binning, comparative biology and taxonomic classification.</title>
        <authorList>
            <person name="Goeker M."/>
        </authorList>
    </citation>
    <scope>NUCLEOTIDE SEQUENCE [LARGE SCALE GENOMIC DNA]</scope>
    <source>
        <strain evidence="2 3">DSM 23711</strain>
    </source>
</reference>
<sequence>MPRSPRRKSRNGIYHIMLRGINRQTIFEDELDKKRFLETIKRFKDSSKIQIYGYCLMDNHIHLLLRETEETVSKVIQRISASYVYWYNYKYERSGHLFQDRFKSENVETSRYFLTVLRYIHQNPLKAGLSNDVFTCEWTSIGEYYNNANLVDVELALHLFSTDRTKATQLFTDYMQMVNEDQCLDDSIKVRMSDSEVKNYLVNLGVNSSTLQQMDKQTRDAIILELKKLNGVTIRQISRITGISKSVIDRVR</sequence>
<dbReference type="InterPro" id="IPR002686">
    <property type="entry name" value="Transposase_17"/>
</dbReference>
<gene>
    <name evidence="2" type="ORF">JOC48_003856</name>
</gene>
<evidence type="ECO:0000313" key="3">
    <source>
        <dbReference type="Proteomes" id="UP001296943"/>
    </source>
</evidence>
<dbReference type="Pfam" id="PF01797">
    <property type="entry name" value="Y1_Tnp"/>
    <property type="match status" value="1"/>
</dbReference>
<accession>A0ABS2N568</accession>
<dbReference type="Proteomes" id="UP001296943">
    <property type="component" value="Unassembled WGS sequence"/>
</dbReference>
<evidence type="ECO:0000259" key="1">
    <source>
        <dbReference type="SMART" id="SM01321"/>
    </source>
</evidence>
<dbReference type="SMART" id="SM01321">
    <property type="entry name" value="Y1_Tnp"/>
    <property type="match status" value="1"/>
</dbReference>
<dbReference type="PANTHER" id="PTHR34322">
    <property type="entry name" value="TRANSPOSASE, Y1_TNP DOMAIN-CONTAINING"/>
    <property type="match status" value="1"/>
</dbReference>
<organism evidence="2 3">
    <name type="scientific">Aquibacillus albus</name>
    <dbReference type="NCBI Taxonomy" id="1168171"/>
    <lineage>
        <taxon>Bacteria</taxon>
        <taxon>Bacillati</taxon>
        <taxon>Bacillota</taxon>
        <taxon>Bacilli</taxon>
        <taxon>Bacillales</taxon>
        <taxon>Bacillaceae</taxon>
        <taxon>Aquibacillus</taxon>
    </lineage>
</organism>
<proteinExistence type="predicted"/>
<dbReference type="EMBL" id="JAFBDR010000030">
    <property type="protein sequence ID" value="MBM7573294.1"/>
    <property type="molecule type" value="Genomic_DNA"/>
</dbReference>
<dbReference type="RefSeq" id="WP_204501947.1">
    <property type="nucleotide sequence ID" value="NZ_JAFBDR010000030.1"/>
</dbReference>
<feature type="domain" description="Transposase IS200-like" evidence="1">
    <location>
        <begin position="9"/>
        <end position="123"/>
    </location>
</feature>
<dbReference type="Gene3D" id="3.30.70.1290">
    <property type="entry name" value="Transposase IS200-like"/>
    <property type="match status" value="1"/>
</dbReference>
<evidence type="ECO:0000313" key="2">
    <source>
        <dbReference type="EMBL" id="MBM7573294.1"/>
    </source>
</evidence>
<protein>
    <submittedName>
        <fullName evidence="2">REP element-mobilizing transposase RayT</fullName>
    </submittedName>
</protein>
<comment type="caution">
    <text evidence="2">The sequence shown here is derived from an EMBL/GenBank/DDBJ whole genome shotgun (WGS) entry which is preliminary data.</text>
</comment>
<keyword evidence="3" id="KW-1185">Reference proteome</keyword>
<name>A0ABS2N568_9BACI</name>
<dbReference type="SUPFAM" id="SSF143422">
    <property type="entry name" value="Transposase IS200-like"/>
    <property type="match status" value="1"/>
</dbReference>